<feature type="transmembrane region" description="Helical" evidence="1">
    <location>
        <begin position="115"/>
        <end position="134"/>
    </location>
</feature>
<evidence type="ECO:0000313" key="2">
    <source>
        <dbReference type="EMBL" id="GAA4509796.1"/>
    </source>
</evidence>
<feature type="transmembrane region" description="Helical" evidence="1">
    <location>
        <begin position="82"/>
        <end position="103"/>
    </location>
</feature>
<sequence length="141" mass="15763">MLTGMKHLHSTLAIILLVALVISIVITAVNYFQAKPYNRKIALFGLMAGHIQLLVGLVLYFTSPLGLQSFSGENMSNSLARLYFLEHPLTMVLALILITVGYSKAKKAEDYAANRTVFFMYTIALILILTRIPWSTWSLLN</sequence>
<feature type="transmembrane region" description="Helical" evidence="1">
    <location>
        <begin position="41"/>
        <end position="62"/>
    </location>
</feature>
<name>A0ABP8QTT1_9SPHI</name>
<comment type="caution">
    <text evidence="2">The sequence shown here is derived from an EMBL/GenBank/DDBJ whole genome shotgun (WGS) entry which is preliminary data.</text>
</comment>
<evidence type="ECO:0000313" key="3">
    <source>
        <dbReference type="Proteomes" id="UP001500394"/>
    </source>
</evidence>
<gene>
    <name evidence="2" type="ORF">GCM10023173_00340</name>
</gene>
<dbReference type="EMBL" id="BAABGR010000002">
    <property type="protein sequence ID" value="GAA4509796.1"/>
    <property type="molecule type" value="Genomic_DNA"/>
</dbReference>
<evidence type="ECO:0008006" key="4">
    <source>
        <dbReference type="Google" id="ProtNLM"/>
    </source>
</evidence>
<organism evidence="2 3">
    <name type="scientific">Sphingobacterium thermophilum</name>
    <dbReference type="NCBI Taxonomy" id="768534"/>
    <lineage>
        <taxon>Bacteria</taxon>
        <taxon>Pseudomonadati</taxon>
        <taxon>Bacteroidota</taxon>
        <taxon>Sphingobacteriia</taxon>
        <taxon>Sphingobacteriales</taxon>
        <taxon>Sphingobacteriaceae</taxon>
        <taxon>Sphingobacterium</taxon>
    </lineage>
</organism>
<evidence type="ECO:0000256" key="1">
    <source>
        <dbReference type="SAM" id="Phobius"/>
    </source>
</evidence>
<reference evidence="3" key="1">
    <citation type="journal article" date="2019" name="Int. J. Syst. Evol. Microbiol.">
        <title>The Global Catalogue of Microorganisms (GCM) 10K type strain sequencing project: providing services to taxonomists for standard genome sequencing and annotation.</title>
        <authorList>
            <consortium name="The Broad Institute Genomics Platform"/>
            <consortium name="The Broad Institute Genome Sequencing Center for Infectious Disease"/>
            <person name="Wu L."/>
            <person name="Ma J."/>
        </authorList>
    </citation>
    <scope>NUCLEOTIDE SEQUENCE [LARGE SCALE GENOMIC DNA]</scope>
    <source>
        <strain evidence="3">JCM 17858</strain>
    </source>
</reference>
<keyword evidence="1" id="KW-0472">Membrane</keyword>
<keyword evidence="3" id="KW-1185">Reference proteome</keyword>
<keyword evidence="1" id="KW-1133">Transmembrane helix</keyword>
<dbReference type="Proteomes" id="UP001500394">
    <property type="component" value="Unassembled WGS sequence"/>
</dbReference>
<protein>
    <recommendedName>
        <fullName evidence="4">Cytochrome B</fullName>
    </recommendedName>
</protein>
<accession>A0ABP8QTT1</accession>
<keyword evidence="1" id="KW-0812">Transmembrane</keyword>
<feature type="transmembrane region" description="Helical" evidence="1">
    <location>
        <begin position="12"/>
        <end position="32"/>
    </location>
</feature>
<proteinExistence type="predicted"/>